<proteinExistence type="predicted"/>
<sequence>MKIKNYFGLFGALAILFIACSPDDPLFIPVEDRDRTEQQETDRALLQFYLDTHFYNSAFLESNINSTVDDIVITELQQGSSVPDGHTLLSESPNLITRTSTFEDTEYEHYILMINRGGGESLGFTDKVRVEYEGSLVTDASVFDSAVTPIDFDLVGFGVGSEGVITGWQRVFPEFNAAADFSFGANGVEYNDYGLGVMFLPSGLAFFSRQLIGIPSYSNLVFKFSLFQTEANDHENDGVPSLVEDLNNNQDVFDDDTDGDGLVNYVDPDDDNDGVLTINEDINNDGDPTNDDTDGDGIPNYLDEDSAESNEDDN</sequence>
<accession>A0ABS8EP77</accession>
<dbReference type="PROSITE" id="PS50059">
    <property type="entry name" value="FKBP_PPIASE"/>
    <property type="match status" value="1"/>
</dbReference>
<evidence type="ECO:0000313" key="8">
    <source>
        <dbReference type="Proteomes" id="UP000778797"/>
    </source>
</evidence>
<dbReference type="EC" id="5.2.1.8" evidence="2 4"/>
<keyword evidence="3 4" id="KW-0697">Rotamase</keyword>
<dbReference type="SUPFAM" id="SSF54534">
    <property type="entry name" value="FKBP-like"/>
    <property type="match status" value="1"/>
</dbReference>
<evidence type="ECO:0000256" key="5">
    <source>
        <dbReference type="SAM" id="MobiDB-lite"/>
    </source>
</evidence>
<dbReference type="RefSeq" id="WP_227477510.1">
    <property type="nucleotide sequence ID" value="NZ_JAFMPT010000014.1"/>
</dbReference>
<gene>
    <name evidence="7" type="ORF">J1C55_10485</name>
</gene>
<feature type="domain" description="PPIase FKBP-type" evidence="6">
    <location>
        <begin position="125"/>
        <end position="230"/>
    </location>
</feature>
<feature type="compositionally biased region" description="Acidic residues" evidence="5">
    <location>
        <begin position="302"/>
        <end position="314"/>
    </location>
</feature>
<keyword evidence="4" id="KW-0413">Isomerase</keyword>
<keyword evidence="8" id="KW-1185">Reference proteome</keyword>
<comment type="caution">
    <text evidence="7">The sequence shown here is derived from an EMBL/GenBank/DDBJ whole genome shotgun (WGS) entry which is preliminary data.</text>
</comment>
<evidence type="ECO:0000256" key="4">
    <source>
        <dbReference type="PROSITE-ProRule" id="PRU00277"/>
    </source>
</evidence>
<protein>
    <recommendedName>
        <fullName evidence="2 4">peptidylprolyl isomerase</fullName>
        <ecNumber evidence="2 4">5.2.1.8</ecNumber>
    </recommendedName>
</protein>
<dbReference type="PROSITE" id="PS51257">
    <property type="entry name" value="PROKAR_LIPOPROTEIN"/>
    <property type="match status" value="1"/>
</dbReference>
<dbReference type="Gene3D" id="4.10.1080.10">
    <property type="entry name" value="TSP type-3 repeat"/>
    <property type="match status" value="1"/>
</dbReference>
<reference evidence="7" key="2">
    <citation type="submission" date="2021-10" db="EMBL/GenBank/DDBJ databases">
        <title>Genome of Winogradskyella sp. E313.</title>
        <authorList>
            <person name="Zhou Y."/>
        </authorList>
    </citation>
    <scope>NUCLEOTIDE SEQUENCE</scope>
    <source>
        <strain evidence="7">E313</strain>
    </source>
</reference>
<dbReference type="InterPro" id="IPR001179">
    <property type="entry name" value="PPIase_FKBP_dom"/>
</dbReference>
<dbReference type="Proteomes" id="UP000778797">
    <property type="component" value="Unassembled WGS sequence"/>
</dbReference>
<organism evidence="7 8">
    <name type="scientific">Winogradskyella immobilis</name>
    <dbReference type="NCBI Taxonomy" id="2816852"/>
    <lineage>
        <taxon>Bacteria</taxon>
        <taxon>Pseudomonadati</taxon>
        <taxon>Bacteroidota</taxon>
        <taxon>Flavobacteriia</taxon>
        <taxon>Flavobacteriales</taxon>
        <taxon>Flavobacteriaceae</taxon>
        <taxon>Winogradskyella</taxon>
    </lineage>
</organism>
<evidence type="ECO:0000256" key="2">
    <source>
        <dbReference type="ARBA" id="ARBA00013194"/>
    </source>
</evidence>
<feature type="region of interest" description="Disordered" evidence="5">
    <location>
        <begin position="268"/>
        <end position="314"/>
    </location>
</feature>
<dbReference type="InterPro" id="IPR046357">
    <property type="entry name" value="PPIase_dom_sf"/>
</dbReference>
<reference evidence="7" key="1">
    <citation type="submission" date="2021-03" db="EMBL/GenBank/DDBJ databases">
        <authorList>
            <person name="Ping X."/>
        </authorList>
    </citation>
    <scope>NUCLEOTIDE SEQUENCE</scope>
    <source>
        <strain evidence="7">E313</strain>
    </source>
</reference>
<evidence type="ECO:0000313" key="7">
    <source>
        <dbReference type="EMBL" id="MCC1485019.1"/>
    </source>
</evidence>
<evidence type="ECO:0000256" key="3">
    <source>
        <dbReference type="ARBA" id="ARBA00023110"/>
    </source>
</evidence>
<dbReference type="Gene3D" id="3.10.50.40">
    <property type="match status" value="1"/>
</dbReference>
<evidence type="ECO:0000259" key="6">
    <source>
        <dbReference type="PROSITE" id="PS50059"/>
    </source>
</evidence>
<feature type="compositionally biased region" description="Acidic residues" evidence="5">
    <location>
        <begin position="282"/>
        <end position="295"/>
    </location>
</feature>
<evidence type="ECO:0000256" key="1">
    <source>
        <dbReference type="ARBA" id="ARBA00000971"/>
    </source>
</evidence>
<comment type="catalytic activity">
    <reaction evidence="1 4">
        <text>[protein]-peptidylproline (omega=180) = [protein]-peptidylproline (omega=0)</text>
        <dbReference type="Rhea" id="RHEA:16237"/>
        <dbReference type="Rhea" id="RHEA-COMP:10747"/>
        <dbReference type="Rhea" id="RHEA-COMP:10748"/>
        <dbReference type="ChEBI" id="CHEBI:83833"/>
        <dbReference type="ChEBI" id="CHEBI:83834"/>
        <dbReference type="EC" id="5.2.1.8"/>
    </reaction>
</comment>
<dbReference type="InterPro" id="IPR028974">
    <property type="entry name" value="TSP_type-3_rpt"/>
</dbReference>
<dbReference type="EMBL" id="JAFMPT010000014">
    <property type="protein sequence ID" value="MCC1485019.1"/>
    <property type="molecule type" value="Genomic_DNA"/>
</dbReference>
<name>A0ABS8EP77_9FLAO</name>